<dbReference type="InterPro" id="IPR001926">
    <property type="entry name" value="TrpB-like_PALP"/>
</dbReference>
<evidence type="ECO:0000256" key="9">
    <source>
        <dbReference type="ARBA" id="ARBA00022898"/>
    </source>
</evidence>
<keyword evidence="8" id="KW-0791">Threonine biosynthesis</keyword>
<dbReference type="CDD" id="cd01563">
    <property type="entry name" value="Thr-synth_1"/>
    <property type="match status" value="1"/>
</dbReference>
<feature type="modified residue" description="N6-(pyridoxal phosphate)lysine" evidence="12">
    <location>
        <position position="118"/>
    </location>
</feature>
<dbReference type="InterPro" id="IPR036052">
    <property type="entry name" value="TrpB-like_PALP_sf"/>
</dbReference>
<evidence type="ECO:0000256" key="2">
    <source>
        <dbReference type="ARBA" id="ARBA00003648"/>
    </source>
</evidence>
<gene>
    <name evidence="15" type="primary">thrC</name>
    <name evidence="14" type="ORF">HXX08_02675</name>
    <name evidence="15" type="ORF">OZ401_002455</name>
</gene>
<feature type="domain" description="Tryptophan synthase beta chain-like PALP" evidence="13">
    <location>
        <begin position="80"/>
        <end position="383"/>
    </location>
</feature>
<dbReference type="PANTHER" id="PTHR10314">
    <property type="entry name" value="CYSTATHIONINE BETA-SYNTHASE"/>
    <property type="match status" value="1"/>
</dbReference>
<sequence>MLETKVVCIQCGREYALSAAISGCETCDGLLEVKHDLEALKGVITREWAEKRRVERGFPNGSGVWRWRELVAPFPNEAIVSRNEGNTNLYEDARLAKWAGLENLWLKHEGENPTGSFKDRGMTVGISHANWIGAKYVACASSGNTSASLAGYAARAGLKALTFIPSGKVALGKLSQTMAYGAKTVQVEGSFDDALELVRRVSKEKGVYLVNSLNPFRLEGQKTIIFEALQQLDWQAPDWIVVSGGNLGNTSAFGKALWEMRELGLIGEKLPRIATIQAEGASPFYQYYRSEFTRFKAQKPETVATAIRIGNPVNLAKARRAIEWTDGVVDMVTDTEIMEAKAVLDRSGIGGEPAAGATLAGVRKLREKEIIGKGDRVVAIMTGHILKDADSIVNYHSNPANPGANPLVQMAGTLDDLMKLLEEN</sequence>
<dbReference type="PROSITE" id="PS00165">
    <property type="entry name" value="DEHYDRATASE_SER_THR"/>
    <property type="match status" value="1"/>
</dbReference>
<dbReference type="GO" id="GO:0004795">
    <property type="term" value="F:threonine synthase activity"/>
    <property type="evidence" value="ECO:0007669"/>
    <property type="project" value="UniProtKB-UniRule"/>
</dbReference>
<keyword evidence="7" id="KW-0028">Amino-acid biosynthesis</keyword>
<evidence type="ECO:0000256" key="5">
    <source>
        <dbReference type="ARBA" id="ARBA00013028"/>
    </source>
</evidence>
<dbReference type="InterPro" id="IPR000634">
    <property type="entry name" value="Ser/Thr_deHydtase_PyrdxlP-BS"/>
</dbReference>
<dbReference type="EC" id="4.2.3.1" evidence="5 11"/>
<evidence type="ECO:0000256" key="6">
    <source>
        <dbReference type="ARBA" id="ARBA00018679"/>
    </source>
</evidence>
<name>A0A8T7LZD9_9CHLR</name>
<evidence type="ECO:0000313" key="15">
    <source>
        <dbReference type="EMBL" id="WJW66644.1"/>
    </source>
</evidence>
<dbReference type="Proteomes" id="UP000521676">
    <property type="component" value="Unassembled WGS sequence"/>
</dbReference>
<evidence type="ECO:0000259" key="13">
    <source>
        <dbReference type="Pfam" id="PF00291"/>
    </source>
</evidence>
<evidence type="ECO:0000256" key="7">
    <source>
        <dbReference type="ARBA" id="ARBA00022605"/>
    </source>
</evidence>
<dbReference type="AlphaFoldDB" id="A0A8T7LZD9"/>
<comment type="cofactor">
    <cofactor evidence="1 12">
        <name>pyridoxal 5'-phosphate</name>
        <dbReference type="ChEBI" id="CHEBI:597326"/>
    </cofactor>
</comment>
<dbReference type="Gene3D" id="3.40.50.1100">
    <property type="match status" value="2"/>
</dbReference>
<evidence type="ECO:0000313" key="14">
    <source>
        <dbReference type="EMBL" id="NWJ44760.1"/>
    </source>
</evidence>
<evidence type="ECO:0000256" key="11">
    <source>
        <dbReference type="NCBIfam" id="TIGR00260"/>
    </source>
</evidence>
<reference evidence="14 16" key="1">
    <citation type="submission" date="2020-06" db="EMBL/GenBank/DDBJ databases">
        <title>Anoxygenic phototrophic Chloroflexota member uses a Type I reaction center.</title>
        <authorList>
            <person name="Tsuji J.M."/>
            <person name="Shaw N.A."/>
            <person name="Nagashima S."/>
            <person name="Venkiteswaran J."/>
            <person name="Schiff S.L."/>
            <person name="Hanada S."/>
            <person name="Tank M."/>
            <person name="Neufeld J.D."/>
        </authorList>
    </citation>
    <scope>NUCLEOTIDE SEQUENCE [LARGE SCALE GENOMIC DNA]</scope>
    <source>
        <strain evidence="14">L227-S17</strain>
    </source>
</reference>
<dbReference type="FunFam" id="3.40.50.1100:FF:000013">
    <property type="entry name" value="Threonine synthase"/>
    <property type="match status" value="1"/>
</dbReference>
<keyword evidence="17" id="KW-1185">Reference proteome</keyword>
<accession>A0A8T7LZD9</accession>
<dbReference type="Proteomes" id="UP001431572">
    <property type="component" value="Chromosome 1"/>
</dbReference>
<keyword evidence="14" id="KW-0456">Lyase</keyword>
<evidence type="ECO:0000256" key="3">
    <source>
        <dbReference type="ARBA" id="ARBA00004979"/>
    </source>
</evidence>
<evidence type="ECO:0000256" key="10">
    <source>
        <dbReference type="ARBA" id="ARBA00049144"/>
    </source>
</evidence>
<dbReference type="NCBIfam" id="TIGR00260">
    <property type="entry name" value="thrC"/>
    <property type="match status" value="1"/>
</dbReference>
<dbReference type="Pfam" id="PF00291">
    <property type="entry name" value="PALP"/>
    <property type="match status" value="1"/>
</dbReference>
<evidence type="ECO:0000313" key="17">
    <source>
        <dbReference type="Proteomes" id="UP001431572"/>
    </source>
</evidence>
<dbReference type="EMBL" id="CP128399">
    <property type="protein sequence ID" value="WJW66644.1"/>
    <property type="molecule type" value="Genomic_DNA"/>
</dbReference>
<reference evidence="15" key="2">
    <citation type="journal article" date="2024" name="Nature">
        <title>Anoxygenic phototroph of the Chloroflexota uses a type I reaction centre.</title>
        <authorList>
            <person name="Tsuji J.M."/>
            <person name="Shaw N.A."/>
            <person name="Nagashima S."/>
            <person name="Venkiteswaran J.J."/>
            <person name="Schiff S.L."/>
            <person name="Watanabe T."/>
            <person name="Fukui M."/>
            <person name="Hanada S."/>
            <person name="Tank M."/>
            <person name="Neufeld J.D."/>
        </authorList>
    </citation>
    <scope>NUCLEOTIDE SEQUENCE</scope>
    <source>
        <strain evidence="15">L227-S17</strain>
    </source>
</reference>
<comment type="similarity">
    <text evidence="4">Belongs to the threonine synthase family.</text>
</comment>
<proteinExistence type="inferred from homology"/>
<protein>
    <recommendedName>
        <fullName evidence="6 11">Threonine synthase</fullName>
        <ecNumber evidence="5 11">4.2.3.1</ecNumber>
    </recommendedName>
</protein>
<evidence type="ECO:0000256" key="4">
    <source>
        <dbReference type="ARBA" id="ARBA00005517"/>
    </source>
</evidence>
<comment type="function">
    <text evidence="2">Catalyzes the gamma-elimination of phosphate from L-phosphohomoserine and the beta-addition of water to produce L-threonine.</text>
</comment>
<dbReference type="RefSeq" id="WP_341468537.1">
    <property type="nucleotide sequence ID" value="NZ_CP128399.1"/>
</dbReference>
<keyword evidence="9 12" id="KW-0663">Pyridoxal phosphate</keyword>
<evidence type="ECO:0000313" key="16">
    <source>
        <dbReference type="Proteomes" id="UP000521676"/>
    </source>
</evidence>
<organism evidence="14 16">
    <name type="scientific">Candidatus Chlorohelix allophototropha</name>
    <dbReference type="NCBI Taxonomy" id="3003348"/>
    <lineage>
        <taxon>Bacteria</taxon>
        <taxon>Bacillati</taxon>
        <taxon>Chloroflexota</taxon>
        <taxon>Chloroflexia</taxon>
        <taxon>Candidatus Chloroheliales</taxon>
        <taxon>Candidatus Chloroheliaceae</taxon>
        <taxon>Candidatus Chlorohelix</taxon>
    </lineage>
</organism>
<dbReference type="InterPro" id="IPR050214">
    <property type="entry name" value="Cys_Synth/Cystath_Beta-Synth"/>
</dbReference>
<dbReference type="InterPro" id="IPR004450">
    <property type="entry name" value="Thr_synthase-like"/>
</dbReference>
<dbReference type="SUPFAM" id="SSF53686">
    <property type="entry name" value="Tryptophan synthase beta subunit-like PLP-dependent enzymes"/>
    <property type="match status" value="1"/>
</dbReference>
<dbReference type="GO" id="GO:0009088">
    <property type="term" value="P:threonine biosynthetic process"/>
    <property type="evidence" value="ECO:0007669"/>
    <property type="project" value="UniProtKB-UniRule"/>
</dbReference>
<dbReference type="EMBL" id="JACATZ010000001">
    <property type="protein sequence ID" value="NWJ44760.1"/>
    <property type="molecule type" value="Genomic_DNA"/>
</dbReference>
<evidence type="ECO:0000256" key="1">
    <source>
        <dbReference type="ARBA" id="ARBA00001933"/>
    </source>
</evidence>
<dbReference type="GO" id="GO:0030170">
    <property type="term" value="F:pyridoxal phosphate binding"/>
    <property type="evidence" value="ECO:0007669"/>
    <property type="project" value="InterPro"/>
</dbReference>
<evidence type="ECO:0000256" key="8">
    <source>
        <dbReference type="ARBA" id="ARBA00022697"/>
    </source>
</evidence>
<evidence type="ECO:0000256" key="12">
    <source>
        <dbReference type="PIRSR" id="PIRSR604450-51"/>
    </source>
</evidence>
<comment type="catalytic activity">
    <reaction evidence="10">
        <text>O-phospho-L-homoserine + H2O = L-threonine + phosphate</text>
        <dbReference type="Rhea" id="RHEA:10840"/>
        <dbReference type="ChEBI" id="CHEBI:15377"/>
        <dbReference type="ChEBI" id="CHEBI:43474"/>
        <dbReference type="ChEBI" id="CHEBI:57590"/>
        <dbReference type="ChEBI" id="CHEBI:57926"/>
        <dbReference type="EC" id="4.2.3.1"/>
    </reaction>
</comment>
<comment type="pathway">
    <text evidence="3">Amino-acid biosynthesis; L-threonine biosynthesis; L-threonine from L-aspartate: step 5/5.</text>
</comment>